<dbReference type="AlphaFoldDB" id="A0A1E8CMF0"/>
<dbReference type="STRING" id="1524254.PHACT_10050"/>
<dbReference type="Proteomes" id="UP000175669">
    <property type="component" value="Unassembled WGS sequence"/>
</dbReference>
<organism evidence="1 2">
    <name type="scientific">Pseudohongiella acticola</name>
    <dbReference type="NCBI Taxonomy" id="1524254"/>
    <lineage>
        <taxon>Bacteria</taxon>
        <taxon>Pseudomonadati</taxon>
        <taxon>Pseudomonadota</taxon>
        <taxon>Gammaproteobacteria</taxon>
        <taxon>Pseudomonadales</taxon>
        <taxon>Pseudohongiellaceae</taxon>
        <taxon>Pseudohongiella</taxon>
    </lineage>
</organism>
<dbReference type="OrthoDB" id="4119964at2"/>
<accession>A0A1E8CMF0</accession>
<reference evidence="2" key="1">
    <citation type="submission" date="2016-07" db="EMBL/GenBank/DDBJ databases">
        <authorList>
            <person name="Florea S."/>
            <person name="Webb J.S."/>
            <person name="Jaromczyk J."/>
            <person name="Schardl C.L."/>
        </authorList>
    </citation>
    <scope>NUCLEOTIDE SEQUENCE [LARGE SCALE GENOMIC DNA]</scope>
    <source>
        <strain evidence="2">KCTC 42131</strain>
    </source>
</reference>
<dbReference type="EMBL" id="MASR01000001">
    <property type="protein sequence ID" value="OFE13437.1"/>
    <property type="molecule type" value="Genomic_DNA"/>
</dbReference>
<name>A0A1E8CMF0_9GAMM</name>
<protein>
    <recommendedName>
        <fullName evidence="3">DUF2971 domain-containing protein</fullName>
    </recommendedName>
</protein>
<keyword evidence="2" id="KW-1185">Reference proteome</keyword>
<proteinExistence type="predicted"/>
<evidence type="ECO:0008006" key="3">
    <source>
        <dbReference type="Google" id="ProtNLM"/>
    </source>
</evidence>
<gene>
    <name evidence="1" type="ORF">PHACT_10050</name>
</gene>
<sequence length="211" mass="24902">MRVFHFRDAEFGLKSIKERRLKVARILELNDPFEFLGANLKDREFRRAMNNIKEKLSETKGLLCFSKTWNNPVLWSHYADHHRGVCLEFEIPEKNLSKVDYVEERIQYSGDIDTSLMRRFLTTKFEHWSYEQEYRAFIGLDLESAEDGLYFMDFDDNLVLKSVIIGHSSLVTRLDVSTALGSIKGEVETFKARAAFTRFEVIRNENENRWT</sequence>
<evidence type="ECO:0000313" key="1">
    <source>
        <dbReference type="EMBL" id="OFE13437.1"/>
    </source>
</evidence>
<comment type="caution">
    <text evidence="1">The sequence shown here is derived from an EMBL/GenBank/DDBJ whole genome shotgun (WGS) entry which is preliminary data.</text>
</comment>
<evidence type="ECO:0000313" key="2">
    <source>
        <dbReference type="Proteomes" id="UP000175669"/>
    </source>
</evidence>